<reference evidence="13" key="1">
    <citation type="submission" date="2019-11" db="EMBL/GenBank/DDBJ databases">
        <authorList>
            <person name="Kojima H."/>
        </authorList>
    </citation>
    <scope>NUCLEOTIDE SEQUENCE</scope>
    <source>
        <strain evidence="13">H1576</strain>
    </source>
</reference>
<evidence type="ECO:0000256" key="6">
    <source>
        <dbReference type="ARBA" id="ARBA00022763"/>
    </source>
</evidence>
<dbReference type="Pfam" id="PF03167">
    <property type="entry name" value="UDG"/>
    <property type="match status" value="1"/>
</dbReference>
<dbReference type="FunFam" id="3.40.470.10:FF:000001">
    <property type="entry name" value="Uracil-DNA glycosylase"/>
    <property type="match status" value="1"/>
</dbReference>
<organism evidence="13 14">
    <name type="scientific">Sulfurimonas aquatica</name>
    <dbReference type="NCBI Taxonomy" id="2672570"/>
    <lineage>
        <taxon>Bacteria</taxon>
        <taxon>Pseudomonadati</taxon>
        <taxon>Campylobacterota</taxon>
        <taxon>Epsilonproteobacteria</taxon>
        <taxon>Campylobacterales</taxon>
        <taxon>Sulfurimonadaceae</taxon>
        <taxon>Sulfurimonas</taxon>
    </lineage>
</organism>
<dbReference type="NCBIfam" id="TIGR00628">
    <property type="entry name" value="ung"/>
    <property type="match status" value="1"/>
</dbReference>
<dbReference type="InterPro" id="IPR005122">
    <property type="entry name" value="Uracil-DNA_glycosylase-like"/>
</dbReference>
<dbReference type="GO" id="GO:0004844">
    <property type="term" value="F:uracil DNA N-glycosylase activity"/>
    <property type="evidence" value="ECO:0007669"/>
    <property type="project" value="UniProtKB-UniRule"/>
</dbReference>
<evidence type="ECO:0000256" key="8">
    <source>
        <dbReference type="ARBA" id="ARBA00023204"/>
    </source>
</evidence>
<gene>
    <name evidence="9" type="primary">ung</name>
    <name evidence="13" type="ORF">GJV85_09520</name>
</gene>
<evidence type="ECO:0000256" key="4">
    <source>
        <dbReference type="ARBA" id="ARBA00012030"/>
    </source>
</evidence>
<comment type="function">
    <text evidence="2 9 11">Excises uracil residues from the DNA which can arise as a result of misincorporation of dUMP residues by DNA polymerase or due to deamination of cytosine.</text>
</comment>
<dbReference type="EC" id="3.2.2.27" evidence="4 9"/>
<dbReference type="Proteomes" id="UP000671852">
    <property type="component" value="Chromosome"/>
</dbReference>
<dbReference type="InterPro" id="IPR018085">
    <property type="entry name" value="Ura-DNA_Glyclase_AS"/>
</dbReference>
<sequence length="227" mass="25728">MFLNNDWISFLDNELKKDYFVDMCSFIDKEYKDKTIYPKYENIFRAFNLLSPLKVKVVIIGQDPYHGINQANGLAFSVSSKSKIPPSLKNIYKELIDDIGCSVPNDGDLTKWSNEGVLLINSVLSVVAGEANSHRGIGWEIFTDTVIERLSDKFENIVFILWGGPSQKKELLIDTTKHLVLKSPHPSPLSAYRGFFGSKPFSQTNKYLQSHGITEIDWCLSSQQTLL</sequence>
<feature type="domain" description="Uracil-DNA glycosylase-like" evidence="12">
    <location>
        <begin position="48"/>
        <end position="208"/>
    </location>
</feature>
<keyword evidence="14" id="KW-1185">Reference proteome</keyword>
<name>A0A975GD39_9BACT</name>
<evidence type="ECO:0000256" key="2">
    <source>
        <dbReference type="ARBA" id="ARBA00002631"/>
    </source>
</evidence>
<evidence type="ECO:0000313" key="13">
    <source>
        <dbReference type="EMBL" id="QSZ42336.1"/>
    </source>
</evidence>
<accession>A0A975GD39</accession>
<evidence type="ECO:0000256" key="7">
    <source>
        <dbReference type="ARBA" id="ARBA00022801"/>
    </source>
</evidence>
<dbReference type="NCBIfam" id="NF003588">
    <property type="entry name" value="PRK05254.1-1"/>
    <property type="match status" value="1"/>
</dbReference>
<comment type="catalytic activity">
    <reaction evidence="1 9 11">
        <text>Hydrolyzes single-stranded DNA or mismatched double-stranded DNA and polynucleotides, releasing free uracil.</text>
        <dbReference type="EC" id="3.2.2.27"/>
    </reaction>
</comment>
<dbReference type="RefSeq" id="WP_207561153.1">
    <property type="nucleotide sequence ID" value="NZ_CP046072.1"/>
</dbReference>
<evidence type="ECO:0000259" key="12">
    <source>
        <dbReference type="SMART" id="SM00986"/>
    </source>
</evidence>
<dbReference type="AlphaFoldDB" id="A0A975GD39"/>
<dbReference type="NCBIfam" id="NF003592">
    <property type="entry name" value="PRK05254.1-5"/>
    <property type="match status" value="1"/>
</dbReference>
<evidence type="ECO:0000256" key="3">
    <source>
        <dbReference type="ARBA" id="ARBA00008184"/>
    </source>
</evidence>
<dbReference type="Gene3D" id="3.40.470.10">
    <property type="entry name" value="Uracil-DNA glycosylase-like domain"/>
    <property type="match status" value="1"/>
</dbReference>
<dbReference type="PANTHER" id="PTHR11264">
    <property type="entry name" value="URACIL-DNA GLYCOSYLASE"/>
    <property type="match status" value="1"/>
</dbReference>
<reference evidence="13" key="2">
    <citation type="submission" date="2021-04" db="EMBL/GenBank/DDBJ databases">
        <title>Isolation and characterization of a novel species of the genus Sulfurimonas.</title>
        <authorList>
            <person name="Fukui M."/>
        </authorList>
    </citation>
    <scope>NUCLEOTIDE SEQUENCE</scope>
    <source>
        <strain evidence="13">H1576</strain>
    </source>
</reference>
<evidence type="ECO:0000256" key="9">
    <source>
        <dbReference type="HAMAP-Rule" id="MF_00148"/>
    </source>
</evidence>
<keyword evidence="7 9" id="KW-0378">Hydrolase</keyword>
<evidence type="ECO:0000256" key="1">
    <source>
        <dbReference type="ARBA" id="ARBA00001400"/>
    </source>
</evidence>
<dbReference type="NCBIfam" id="NF003591">
    <property type="entry name" value="PRK05254.1-4"/>
    <property type="match status" value="1"/>
</dbReference>
<comment type="subcellular location">
    <subcellularLocation>
        <location evidence="9">Cytoplasm</location>
    </subcellularLocation>
</comment>
<dbReference type="SMART" id="SM00986">
    <property type="entry name" value="UDG"/>
    <property type="match status" value="1"/>
</dbReference>
<evidence type="ECO:0000256" key="5">
    <source>
        <dbReference type="ARBA" id="ARBA00018429"/>
    </source>
</evidence>
<dbReference type="PROSITE" id="PS00130">
    <property type="entry name" value="U_DNA_GLYCOSYLASE"/>
    <property type="match status" value="1"/>
</dbReference>
<protein>
    <recommendedName>
        <fullName evidence="5 9">Uracil-DNA glycosylase</fullName>
        <shortName evidence="9">UDG</shortName>
        <ecNumber evidence="4 9">3.2.2.27</ecNumber>
    </recommendedName>
</protein>
<dbReference type="InterPro" id="IPR036895">
    <property type="entry name" value="Uracil-DNA_glycosylase-like_sf"/>
</dbReference>
<feature type="active site" description="Proton acceptor" evidence="9 10">
    <location>
        <position position="63"/>
    </location>
</feature>
<dbReference type="InterPro" id="IPR002043">
    <property type="entry name" value="UDG_fam1"/>
</dbReference>
<dbReference type="EMBL" id="CP046072">
    <property type="protein sequence ID" value="QSZ42336.1"/>
    <property type="molecule type" value="Genomic_DNA"/>
</dbReference>
<keyword evidence="8 9" id="KW-0234">DNA repair</keyword>
<dbReference type="SMART" id="SM00987">
    <property type="entry name" value="UreE_C"/>
    <property type="match status" value="1"/>
</dbReference>
<keyword evidence="9" id="KW-0963">Cytoplasm</keyword>
<dbReference type="SUPFAM" id="SSF52141">
    <property type="entry name" value="Uracil-DNA glycosylase-like"/>
    <property type="match status" value="1"/>
</dbReference>
<dbReference type="PANTHER" id="PTHR11264:SF0">
    <property type="entry name" value="URACIL-DNA GLYCOSYLASE"/>
    <property type="match status" value="1"/>
</dbReference>
<keyword evidence="13" id="KW-0326">Glycosidase</keyword>
<evidence type="ECO:0000256" key="10">
    <source>
        <dbReference type="PROSITE-ProRule" id="PRU10072"/>
    </source>
</evidence>
<dbReference type="NCBIfam" id="NF003589">
    <property type="entry name" value="PRK05254.1-2"/>
    <property type="match status" value="1"/>
</dbReference>
<evidence type="ECO:0000313" key="14">
    <source>
        <dbReference type="Proteomes" id="UP000671852"/>
    </source>
</evidence>
<evidence type="ECO:0000256" key="11">
    <source>
        <dbReference type="RuleBase" id="RU003780"/>
    </source>
</evidence>
<keyword evidence="6 9" id="KW-0227">DNA damage</keyword>
<dbReference type="KEGG" id="saqt:GJV85_09520"/>
<proteinExistence type="inferred from homology"/>
<dbReference type="GO" id="GO:0005737">
    <property type="term" value="C:cytoplasm"/>
    <property type="evidence" value="ECO:0007669"/>
    <property type="project" value="UniProtKB-SubCell"/>
</dbReference>
<dbReference type="CDD" id="cd10027">
    <property type="entry name" value="UDG-F1-like"/>
    <property type="match status" value="1"/>
</dbReference>
<dbReference type="HAMAP" id="MF_00148">
    <property type="entry name" value="UDG"/>
    <property type="match status" value="1"/>
</dbReference>
<comment type="similarity">
    <text evidence="3 9 11">Belongs to the uracil-DNA glycosylase (UDG) superfamily. UNG family.</text>
</comment>
<dbReference type="GO" id="GO:0097510">
    <property type="term" value="P:base-excision repair, AP site formation via deaminated base removal"/>
    <property type="evidence" value="ECO:0007669"/>
    <property type="project" value="TreeGrafter"/>
</dbReference>